<dbReference type="InterPro" id="IPR051607">
    <property type="entry name" value="Metallo-dep_hydrolases"/>
</dbReference>
<evidence type="ECO:0000313" key="11">
    <source>
        <dbReference type="RefSeq" id="WP_028312746.1"/>
    </source>
</evidence>
<comment type="similarity">
    <text evidence="2 8">Belongs to the metallo-dependent hydrolases superfamily. ATZ/TRZ family.</text>
</comment>
<dbReference type="Gene3D" id="3.20.20.140">
    <property type="entry name" value="Metal-dependent hydrolases"/>
    <property type="match status" value="1"/>
</dbReference>
<dbReference type="GO" id="GO:0008892">
    <property type="term" value="F:guanine deaminase activity"/>
    <property type="evidence" value="ECO:0007669"/>
    <property type="project" value="UniProtKB-UniRule"/>
</dbReference>
<evidence type="ECO:0000313" key="10">
    <source>
        <dbReference type="Proteomes" id="UP000675920"/>
    </source>
</evidence>
<comment type="pathway">
    <text evidence="1 8">Purine metabolism; guanine degradation; xanthine from guanine: step 1/1.</text>
</comment>
<proteinExistence type="inferred from homology"/>
<keyword evidence="5 8" id="KW-0378">Hydrolase</keyword>
<dbReference type="SUPFAM" id="SSF51556">
    <property type="entry name" value="Metallo-dependent hydrolases"/>
    <property type="match status" value="1"/>
</dbReference>
<organism evidence="10 11">
    <name type="scientific">Derxia gummosa DSM 723</name>
    <dbReference type="NCBI Taxonomy" id="1121388"/>
    <lineage>
        <taxon>Bacteria</taxon>
        <taxon>Pseudomonadati</taxon>
        <taxon>Pseudomonadota</taxon>
        <taxon>Betaproteobacteria</taxon>
        <taxon>Burkholderiales</taxon>
        <taxon>Alcaligenaceae</taxon>
        <taxon>Derxia</taxon>
    </lineage>
</organism>
<comment type="catalytic activity">
    <reaction evidence="8">
        <text>guanine + H2O + H(+) = xanthine + NH4(+)</text>
        <dbReference type="Rhea" id="RHEA:14665"/>
        <dbReference type="ChEBI" id="CHEBI:15377"/>
        <dbReference type="ChEBI" id="CHEBI:15378"/>
        <dbReference type="ChEBI" id="CHEBI:16235"/>
        <dbReference type="ChEBI" id="CHEBI:17712"/>
        <dbReference type="ChEBI" id="CHEBI:28938"/>
        <dbReference type="EC" id="3.5.4.3"/>
    </reaction>
</comment>
<dbReference type="InterPro" id="IPR014311">
    <property type="entry name" value="Guanine_deaminase"/>
</dbReference>
<dbReference type="Pfam" id="PF01979">
    <property type="entry name" value="Amidohydro_1"/>
    <property type="match status" value="1"/>
</dbReference>
<dbReference type="OrthoDB" id="3189065at2"/>
<keyword evidence="6 8" id="KW-0862">Zinc</keyword>
<evidence type="ECO:0000256" key="2">
    <source>
        <dbReference type="ARBA" id="ARBA00006745"/>
    </source>
</evidence>
<evidence type="ECO:0000256" key="4">
    <source>
        <dbReference type="ARBA" id="ARBA00022723"/>
    </source>
</evidence>
<dbReference type="InterPro" id="IPR032466">
    <property type="entry name" value="Metal_Hydrolase"/>
</dbReference>
<dbReference type="NCBIfam" id="NF006679">
    <property type="entry name" value="PRK09228.1"/>
    <property type="match status" value="1"/>
</dbReference>
<dbReference type="PANTHER" id="PTHR11271:SF6">
    <property type="entry name" value="GUANINE DEAMINASE"/>
    <property type="match status" value="1"/>
</dbReference>
<dbReference type="Proteomes" id="UP000675920">
    <property type="component" value="Unplaced"/>
</dbReference>
<dbReference type="InterPro" id="IPR011059">
    <property type="entry name" value="Metal-dep_hydrolase_composite"/>
</dbReference>
<evidence type="ECO:0000256" key="3">
    <source>
        <dbReference type="ARBA" id="ARBA00012781"/>
    </source>
</evidence>
<comment type="function">
    <text evidence="8">Catalyzes the hydrolytic deamination of guanine, producing xanthine and ammonia.</text>
</comment>
<dbReference type="RefSeq" id="WP_028312746.1">
    <property type="nucleotide sequence ID" value="NZ_KI519499.1"/>
</dbReference>
<dbReference type="InterPro" id="IPR006680">
    <property type="entry name" value="Amidohydro-rel"/>
</dbReference>
<evidence type="ECO:0000256" key="5">
    <source>
        <dbReference type="ARBA" id="ARBA00022801"/>
    </source>
</evidence>
<evidence type="ECO:0000259" key="9">
    <source>
        <dbReference type="Pfam" id="PF01979"/>
    </source>
</evidence>
<keyword evidence="10" id="KW-1185">Reference proteome</keyword>
<evidence type="ECO:0000256" key="7">
    <source>
        <dbReference type="NCBIfam" id="TIGR02967"/>
    </source>
</evidence>
<evidence type="ECO:0000256" key="1">
    <source>
        <dbReference type="ARBA" id="ARBA00004984"/>
    </source>
</evidence>
<dbReference type="NCBIfam" id="TIGR02967">
    <property type="entry name" value="guan_deamin"/>
    <property type="match status" value="1"/>
</dbReference>
<reference evidence="11" key="2">
    <citation type="submission" date="2025-08" db="UniProtKB">
        <authorList>
            <consortium name="RefSeq"/>
        </authorList>
    </citation>
    <scope>IDENTIFICATION</scope>
</reference>
<evidence type="ECO:0000256" key="8">
    <source>
        <dbReference type="RuleBase" id="RU366009"/>
    </source>
</evidence>
<comment type="cofactor">
    <cofactor evidence="8">
        <name>Zn(2+)</name>
        <dbReference type="ChEBI" id="CHEBI:29105"/>
    </cofactor>
    <text evidence="8">Binds 1 zinc ion per subunit.</text>
</comment>
<dbReference type="EC" id="3.5.4.3" evidence="3 7"/>
<dbReference type="UniPathway" id="UPA00603">
    <property type="reaction ID" value="UER00660"/>
</dbReference>
<sequence>MTSRSESAGKPRAFRSSILHCLKAPGARGADGLPDGVEYFEDGVLVVENGHVVEVGPAHALLARLGDIEVVDQRGKLILPGFVDGHIHSPQVDVIASYGTQLLDWLERYTFPSEQSFARLEHARETSRFFLDELLRNGTTTAVVFATVHEHSVDALFELAQARQMRLIAGKVLMDRNAPAALTDTAASGEAETRALIERWHGRDRLSIAITPRFAITSTPAQLESAGRLAREFPDVYIQTHVAENHAEIAAVRDLFPDSRSYVDVYDRVGLLRERALYGHCVHLDAADRRRMAQTGAVAVHCPTSNLFLGSGLFDFDAAAADGMAVCVGSDVGGGTSYSMLRTLSESYKIGQLKGTSLSAFDLLHLGTLAGAKALGVADRIGRFVPGAEADFIVIDWAATPVLLRRSGIAQTIEEKLFALVMLGDDRAISACHVLGENRLSPTTAR</sequence>
<accession>A0A8B6X6P4</accession>
<protein>
    <recommendedName>
        <fullName evidence="3 7">Guanine deaminase</fullName>
        <shortName evidence="8">Guanase</shortName>
        <ecNumber evidence="3 7">3.5.4.3</ecNumber>
    </recommendedName>
    <alternativeName>
        <fullName evidence="8">Guanine aminohydrolase</fullName>
    </alternativeName>
</protein>
<dbReference type="GO" id="GO:0008270">
    <property type="term" value="F:zinc ion binding"/>
    <property type="evidence" value="ECO:0007669"/>
    <property type="project" value="UniProtKB-UniRule"/>
</dbReference>
<evidence type="ECO:0000256" key="6">
    <source>
        <dbReference type="ARBA" id="ARBA00022833"/>
    </source>
</evidence>
<feature type="domain" description="Amidohydrolase-related" evidence="9">
    <location>
        <begin position="78"/>
        <end position="400"/>
    </location>
</feature>
<dbReference type="AlphaFoldDB" id="A0A8B6X6P4"/>
<dbReference type="SUPFAM" id="SSF51338">
    <property type="entry name" value="Composite domain of metallo-dependent hydrolases"/>
    <property type="match status" value="1"/>
</dbReference>
<reference evidence="11" key="1">
    <citation type="journal article" date="2000" name="J. Bacteriol.">
        <title>Identification, expression, and characterization of Escherichia coli guanine deaminase.</title>
        <authorList>
            <person name="Maynes J.T."/>
            <person name="Yuan R.G."/>
            <person name="Snyder F.F."/>
        </authorList>
    </citation>
    <scope>NUCLEOTIDE SEQUENCE</scope>
</reference>
<dbReference type="Gene3D" id="2.30.40.10">
    <property type="entry name" value="Urease, subunit C, domain 1"/>
    <property type="match status" value="1"/>
</dbReference>
<dbReference type="FunFam" id="3.20.20.140:FF:000022">
    <property type="entry name" value="Guanine deaminase"/>
    <property type="match status" value="1"/>
</dbReference>
<name>A0A8B6X6P4_9BURK</name>
<dbReference type="PANTHER" id="PTHR11271">
    <property type="entry name" value="GUANINE DEAMINASE"/>
    <property type="match status" value="1"/>
</dbReference>
<gene>
    <name evidence="11" type="primary">guaD</name>
</gene>
<dbReference type="GO" id="GO:0006147">
    <property type="term" value="P:guanine catabolic process"/>
    <property type="evidence" value="ECO:0007669"/>
    <property type="project" value="UniProtKB-UniRule"/>
</dbReference>
<dbReference type="GO" id="GO:0005829">
    <property type="term" value="C:cytosol"/>
    <property type="evidence" value="ECO:0007669"/>
    <property type="project" value="TreeGrafter"/>
</dbReference>
<keyword evidence="4 8" id="KW-0479">Metal-binding</keyword>